<dbReference type="Gene3D" id="1.10.150.240">
    <property type="entry name" value="Putative phosphatase, domain 2"/>
    <property type="match status" value="1"/>
</dbReference>
<dbReference type="SFLD" id="SFLDS00003">
    <property type="entry name" value="Haloacid_Dehalogenase"/>
    <property type="match status" value="1"/>
</dbReference>
<dbReference type="NCBIfam" id="TIGR01509">
    <property type="entry name" value="HAD-SF-IA-v3"/>
    <property type="match status" value="1"/>
</dbReference>
<evidence type="ECO:0000313" key="1">
    <source>
        <dbReference type="EMBL" id="SBV90933.1"/>
    </source>
</evidence>
<dbReference type="Gene3D" id="3.40.50.1000">
    <property type="entry name" value="HAD superfamily/HAD-like"/>
    <property type="match status" value="1"/>
</dbReference>
<accession>A0A212IUS6</accession>
<dbReference type="InterPro" id="IPR036412">
    <property type="entry name" value="HAD-like_sf"/>
</dbReference>
<dbReference type="Pfam" id="PF13419">
    <property type="entry name" value="HAD_2"/>
    <property type="match status" value="1"/>
</dbReference>
<name>A0A212IUS6_9BACT</name>
<organism evidence="1">
    <name type="scientific">uncultured Dysgonomonas sp</name>
    <dbReference type="NCBI Taxonomy" id="206096"/>
    <lineage>
        <taxon>Bacteria</taxon>
        <taxon>Pseudomonadati</taxon>
        <taxon>Bacteroidota</taxon>
        <taxon>Bacteroidia</taxon>
        <taxon>Bacteroidales</taxon>
        <taxon>Dysgonomonadaceae</taxon>
        <taxon>Dysgonomonas</taxon>
        <taxon>environmental samples</taxon>
    </lineage>
</organism>
<protein>
    <submittedName>
        <fullName evidence="1">Uncharacterized protein</fullName>
    </submittedName>
</protein>
<dbReference type="PANTHER" id="PTHR43481:SF4">
    <property type="entry name" value="GLYCEROL-1-PHOSPHATE PHOSPHOHYDROLASE 1-RELATED"/>
    <property type="match status" value="1"/>
</dbReference>
<dbReference type="InterPro" id="IPR051806">
    <property type="entry name" value="HAD-like_SPP"/>
</dbReference>
<proteinExistence type="predicted"/>
<sequence length="212" mass="23856">MTKISTVLFDFDGVIADTEPQYDIHIEDLGERYNLGIENFALQVKGTTSPDILKKYFSHLPQGELDKIAKELEDFELNMDFPLVDGVMDFIKYLKENNYKTGIVTSSQDFKMKRALDILQLSDTFDVVVTAARITEGKPNPMCYKLAAQDLNSSPAECIVFEDSLHGIRAGQDAGMKVIGLSTTIPHEVLIERTENVVPNFSDIQQIIKYLN</sequence>
<dbReference type="SFLD" id="SFLDG01129">
    <property type="entry name" value="C1.5:_HAD__Beta-PGM__Phosphata"/>
    <property type="match status" value="1"/>
</dbReference>
<dbReference type="InterPro" id="IPR023198">
    <property type="entry name" value="PGP-like_dom2"/>
</dbReference>
<dbReference type="EMBL" id="FLUM01000001">
    <property type="protein sequence ID" value="SBV90933.1"/>
    <property type="molecule type" value="Genomic_DNA"/>
</dbReference>
<dbReference type="AlphaFoldDB" id="A0A212IUS6"/>
<dbReference type="GO" id="GO:0050308">
    <property type="term" value="F:sugar-phosphatase activity"/>
    <property type="evidence" value="ECO:0007669"/>
    <property type="project" value="TreeGrafter"/>
</dbReference>
<dbReference type="SFLD" id="SFLDG01135">
    <property type="entry name" value="C1.5.6:_HAD__Beta-PGM__Phospha"/>
    <property type="match status" value="1"/>
</dbReference>
<dbReference type="NCBIfam" id="TIGR01549">
    <property type="entry name" value="HAD-SF-IA-v1"/>
    <property type="match status" value="1"/>
</dbReference>
<dbReference type="PANTHER" id="PTHR43481">
    <property type="entry name" value="FRUCTOSE-1-PHOSPHATE PHOSPHATASE"/>
    <property type="match status" value="1"/>
</dbReference>
<reference evidence="1" key="1">
    <citation type="submission" date="2016-04" db="EMBL/GenBank/DDBJ databases">
        <authorList>
            <person name="Evans L.H."/>
            <person name="Alamgir A."/>
            <person name="Owens N."/>
            <person name="Weber N.D."/>
            <person name="Virtaneva K."/>
            <person name="Barbian K."/>
            <person name="Babar A."/>
            <person name="Rosenke K."/>
        </authorList>
    </citation>
    <scope>NUCLEOTIDE SEQUENCE</scope>
    <source>
        <strain evidence="1">86-1</strain>
    </source>
</reference>
<gene>
    <name evidence="1" type="ORF">KL86DYS1_10204</name>
</gene>
<dbReference type="InterPro" id="IPR006439">
    <property type="entry name" value="HAD-SF_hydro_IA"/>
</dbReference>
<dbReference type="InterPro" id="IPR041492">
    <property type="entry name" value="HAD_2"/>
</dbReference>
<dbReference type="SUPFAM" id="SSF56784">
    <property type="entry name" value="HAD-like"/>
    <property type="match status" value="1"/>
</dbReference>
<dbReference type="RefSeq" id="WP_296938012.1">
    <property type="nucleotide sequence ID" value="NZ_LT599032.1"/>
</dbReference>
<dbReference type="InterPro" id="IPR023214">
    <property type="entry name" value="HAD_sf"/>
</dbReference>